<protein>
    <submittedName>
        <fullName evidence="6">Agmatinase</fullName>
        <ecNumber evidence="6">3.5.3.11</ecNumber>
    </submittedName>
</protein>
<sequence>MSTIQQQPGSGYEGIASFCRMPMCFDISELEADVAIVGICMDCGTTYRSGARFGPKAIREGSMPYAMGYSPHHGFYDIERNQHLLAGKKIVDCGDIPTIPTLFIETLDVITQFIQEIRQRGAVPVVLGGDHSISFPVVRAFSDTRLHVIQFDTHLDLMDEVMGIRFSHANPMRRISELKHVTGITQIGIRGLLNQPEWVETASEVSRFFTAEQVRHSGEEFVTSHIPPQENVYISLDIDVLDPSVAPGTGTPEPGGLSYVELRELLRGCVMGRNLVGADIVEVNPLFDSSGRTGQVAARLLIDLLGSATFGSGSVPECG</sequence>
<evidence type="ECO:0000256" key="1">
    <source>
        <dbReference type="ARBA" id="ARBA00009227"/>
    </source>
</evidence>
<evidence type="ECO:0000256" key="3">
    <source>
        <dbReference type="ARBA" id="ARBA00022801"/>
    </source>
</evidence>
<keyword evidence="4" id="KW-0464">Manganese</keyword>
<dbReference type="AlphaFoldDB" id="A0A419EZD6"/>
<dbReference type="Pfam" id="PF00491">
    <property type="entry name" value="Arginase"/>
    <property type="match status" value="1"/>
</dbReference>
<dbReference type="GO" id="GO:0033389">
    <property type="term" value="P:putrescine biosynthetic process from arginine, via agmatine"/>
    <property type="evidence" value="ECO:0007669"/>
    <property type="project" value="TreeGrafter"/>
</dbReference>
<dbReference type="PANTHER" id="PTHR11358:SF26">
    <property type="entry name" value="GUANIDINO ACID HYDROLASE, MITOCHONDRIAL"/>
    <property type="match status" value="1"/>
</dbReference>
<evidence type="ECO:0000256" key="2">
    <source>
        <dbReference type="ARBA" id="ARBA00022723"/>
    </source>
</evidence>
<dbReference type="InterPro" id="IPR006035">
    <property type="entry name" value="Ureohydrolase"/>
</dbReference>
<evidence type="ECO:0000313" key="6">
    <source>
        <dbReference type="EMBL" id="RJP70761.1"/>
    </source>
</evidence>
<dbReference type="GO" id="GO:0046872">
    <property type="term" value="F:metal ion binding"/>
    <property type="evidence" value="ECO:0007669"/>
    <property type="project" value="UniProtKB-KW"/>
</dbReference>
<feature type="binding site" evidence="4">
    <location>
        <position position="156"/>
    </location>
    <ligand>
        <name>Mn(2+)</name>
        <dbReference type="ChEBI" id="CHEBI:29035"/>
        <label>1</label>
    </ligand>
</feature>
<proteinExistence type="inferred from homology"/>
<evidence type="ECO:0000256" key="4">
    <source>
        <dbReference type="PIRSR" id="PIRSR036979-1"/>
    </source>
</evidence>
<dbReference type="PIRSF" id="PIRSF036979">
    <property type="entry name" value="Arginase"/>
    <property type="match status" value="1"/>
</dbReference>
<dbReference type="InterPro" id="IPR005925">
    <property type="entry name" value="Agmatinase-rel"/>
</dbReference>
<dbReference type="EMBL" id="QZKI01000065">
    <property type="protein sequence ID" value="RJP70761.1"/>
    <property type="molecule type" value="Genomic_DNA"/>
</dbReference>
<accession>A0A419EZD6</accession>
<dbReference type="PROSITE" id="PS01053">
    <property type="entry name" value="ARGINASE_1"/>
    <property type="match status" value="1"/>
</dbReference>
<organism evidence="6 7">
    <name type="scientific">Candidatus Abyssobacteria bacterium SURF_17</name>
    <dbReference type="NCBI Taxonomy" id="2093361"/>
    <lineage>
        <taxon>Bacteria</taxon>
        <taxon>Pseudomonadati</taxon>
        <taxon>Candidatus Hydrogenedentota</taxon>
        <taxon>Candidatus Abyssobacteria</taxon>
    </lineage>
</organism>
<dbReference type="Gene3D" id="3.40.800.10">
    <property type="entry name" value="Ureohydrolase domain"/>
    <property type="match status" value="1"/>
</dbReference>
<evidence type="ECO:0000256" key="5">
    <source>
        <dbReference type="RuleBase" id="RU003684"/>
    </source>
</evidence>
<feature type="binding site" evidence="4">
    <location>
        <position position="152"/>
    </location>
    <ligand>
        <name>Mn(2+)</name>
        <dbReference type="ChEBI" id="CHEBI:29035"/>
        <label>1</label>
    </ligand>
</feature>
<reference evidence="6 7" key="1">
    <citation type="journal article" date="2017" name="ISME J.">
        <title>Energy and carbon metabolisms in a deep terrestrial subsurface fluid microbial community.</title>
        <authorList>
            <person name="Momper L."/>
            <person name="Jungbluth S.P."/>
            <person name="Lee M.D."/>
            <person name="Amend J.P."/>
        </authorList>
    </citation>
    <scope>NUCLEOTIDE SEQUENCE [LARGE SCALE GENOMIC DNA]</scope>
    <source>
        <strain evidence="6">SURF_17</strain>
    </source>
</reference>
<name>A0A419EZD6_9BACT</name>
<dbReference type="InterPro" id="IPR023696">
    <property type="entry name" value="Ureohydrolase_dom_sf"/>
</dbReference>
<dbReference type="EC" id="3.5.3.11" evidence="6"/>
<comment type="similarity">
    <text evidence="1">Belongs to the arginase family. Agmatinase subfamily.</text>
</comment>
<dbReference type="NCBIfam" id="TIGR01230">
    <property type="entry name" value="agmatinase"/>
    <property type="match status" value="1"/>
</dbReference>
<gene>
    <name evidence="6" type="primary">speB</name>
    <name evidence="6" type="ORF">C4532_08745</name>
</gene>
<feature type="binding site" evidence="4">
    <location>
        <position position="237"/>
    </location>
    <ligand>
        <name>Mn(2+)</name>
        <dbReference type="ChEBI" id="CHEBI:29035"/>
        <label>1</label>
    </ligand>
</feature>
<feature type="binding site" evidence="4">
    <location>
        <position position="154"/>
    </location>
    <ligand>
        <name>Mn(2+)</name>
        <dbReference type="ChEBI" id="CHEBI:29035"/>
        <label>1</label>
    </ligand>
</feature>
<dbReference type="Proteomes" id="UP000285961">
    <property type="component" value="Unassembled WGS sequence"/>
</dbReference>
<keyword evidence="3 5" id="KW-0378">Hydrolase</keyword>
<dbReference type="GO" id="GO:0008783">
    <property type="term" value="F:agmatinase activity"/>
    <property type="evidence" value="ECO:0007669"/>
    <property type="project" value="UniProtKB-EC"/>
</dbReference>
<keyword evidence="2 4" id="KW-0479">Metal-binding</keyword>
<comment type="cofactor">
    <cofactor evidence="4">
        <name>Mn(2+)</name>
        <dbReference type="ChEBI" id="CHEBI:29035"/>
    </cofactor>
    <text evidence="4">Binds 2 manganese ions per subunit.</text>
</comment>
<feature type="binding site" evidence="4">
    <location>
        <position position="239"/>
    </location>
    <ligand>
        <name>Mn(2+)</name>
        <dbReference type="ChEBI" id="CHEBI:29035"/>
        <label>1</label>
    </ligand>
</feature>
<comment type="caution">
    <text evidence="6">The sequence shown here is derived from an EMBL/GenBank/DDBJ whole genome shotgun (WGS) entry which is preliminary data.</text>
</comment>
<dbReference type="PROSITE" id="PS51409">
    <property type="entry name" value="ARGINASE_2"/>
    <property type="match status" value="1"/>
</dbReference>
<dbReference type="SUPFAM" id="SSF52768">
    <property type="entry name" value="Arginase/deacetylase"/>
    <property type="match status" value="1"/>
</dbReference>
<dbReference type="InterPro" id="IPR020855">
    <property type="entry name" value="Ureohydrolase_Mn_BS"/>
</dbReference>
<dbReference type="PANTHER" id="PTHR11358">
    <property type="entry name" value="ARGINASE/AGMATINASE"/>
    <property type="match status" value="1"/>
</dbReference>
<evidence type="ECO:0000313" key="7">
    <source>
        <dbReference type="Proteomes" id="UP000285961"/>
    </source>
</evidence>
<feature type="binding site" evidence="4">
    <location>
        <position position="131"/>
    </location>
    <ligand>
        <name>Mn(2+)</name>
        <dbReference type="ChEBI" id="CHEBI:29035"/>
        <label>1</label>
    </ligand>
</feature>